<evidence type="ECO:0000256" key="1">
    <source>
        <dbReference type="SAM" id="Phobius"/>
    </source>
</evidence>
<dbReference type="Proteomes" id="UP000198902">
    <property type="component" value="Unassembled WGS sequence"/>
</dbReference>
<dbReference type="AlphaFoldDB" id="A0A0D6JVV4"/>
<dbReference type="Gene3D" id="1.10.10.10">
    <property type="entry name" value="Winged helix-like DNA-binding domain superfamily/Winged helix DNA-binding domain"/>
    <property type="match status" value="1"/>
</dbReference>
<gene>
    <name evidence="3" type="ORF">BN996_03557</name>
</gene>
<name>A0A0D6JVV4_9EURY</name>
<dbReference type="EMBL" id="CSTE01000005">
    <property type="protein sequence ID" value="CQR53284.1"/>
    <property type="molecule type" value="Genomic_DNA"/>
</dbReference>
<keyword evidence="1" id="KW-0472">Membrane</keyword>
<organism evidence="3 4">
    <name type="scientific">Haloferax massiliensis</name>
    <dbReference type="NCBI Taxonomy" id="1476858"/>
    <lineage>
        <taxon>Archaea</taxon>
        <taxon>Methanobacteriati</taxon>
        <taxon>Methanobacteriota</taxon>
        <taxon>Stenosarchaea group</taxon>
        <taxon>Halobacteria</taxon>
        <taxon>Halobacteriales</taxon>
        <taxon>Haloferacaceae</taxon>
        <taxon>Haloferax</taxon>
    </lineage>
</organism>
<evidence type="ECO:0000259" key="2">
    <source>
        <dbReference type="Pfam" id="PF24035"/>
    </source>
</evidence>
<keyword evidence="1" id="KW-0812">Transmembrane</keyword>
<evidence type="ECO:0000313" key="4">
    <source>
        <dbReference type="Proteomes" id="UP000198902"/>
    </source>
</evidence>
<reference evidence="4" key="1">
    <citation type="submission" date="2015-03" db="EMBL/GenBank/DDBJ databases">
        <authorList>
            <person name="Urmite Genomes"/>
        </authorList>
    </citation>
    <scope>NUCLEOTIDE SEQUENCE [LARGE SCALE GENOMIC DNA]</scope>
    <source>
        <strain evidence="4">Arc-Hr</strain>
    </source>
</reference>
<dbReference type="Pfam" id="PF24035">
    <property type="entry name" value="DUF7344"/>
    <property type="match status" value="1"/>
</dbReference>
<dbReference type="InterPro" id="IPR036388">
    <property type="entry name" value="WH-like_DNA-bd_sf"/>
</dbReference>
<dbReference type="OrthoDB" id="331021at2157"/>
<keyword evidence="4" id="KW-1185">Reference proteome</keyword>
<protein>
    <recommendedName>
        <fullName evidence="2">DUF7344 domain-containing protein</fullName>
    </recommendedName>
</protein>
<evidence type="ECO:0000313" key="3">
    <source>
        <dbReference type="EMBL" id="CQR53284.1"/>
    </source>
</evidence>
<dbReference type="InterPro" id="IPR055768">
    <property type="entry name" value="DUF7344"/>
</dbReference>
<keyword evidence="1" id="KW-1133">Transmembrane helix</keyword>
<proteinExistence type="predicted"/>
<accession>A0A0D6JVV4</accession>
<sequence length="177" mass="19914">MTTLSKDELFRILSNSRRRQILYFLHRAGEAISLKELAAMVAARENGTAVEDVTDEERQRVYISLYQTHLPKLESAGLVDYDDEERSVELVSNVAKRGFFWMQSETNEPWSRYYALLGALSWALILGLWAGLPGFALVSWSAVAVFVSAALLVLVFAQYRSERRAGTSADAFEALVE</sequence>
<dbReference type="RefSeq" id="WP_007276256.1">
    <property type="nucleotide sequence ID" value="NZ_CABLRR010000005.1"/>
</dbReference>
<feature type="transmembrane region" description="Helical" evidence="1">
    <location>
        <begin position="138"/>
        <end position="157"/>
    </location>
</feature>
<feature type="transmembrane region" description="Helical" evidence="1">
    <location>
        <begin position="113"/>
        <end position="132"/>
    </location>
</feature>
<feature type="domain" description="DUF7344" evidence="2">
    <location>
        <begin position="10"/>
        <end position="89"/>
    </location>
</feature>